<evidence type="ECO:0008006" key="3">
    <source>
        <dbReference type="Google" id="ProtNLM"/>
    </source>
</evidence>
<protein>
    <recommendedName>
        <fullName evidence="3">YbaB/EbfC DNA-binding family protein</fullName>
    </recommendedName>
</protein>
<dbReference type="SUPFAM" id="SSF82607">
    <property type="entry name" value="YbaB-like"/>
    <property type="match status" value="1"/>
</dbReference>
<dbReference type="Gene3D" id="3.30.1310.10">
    <property type="entry name" value="Nucleoid-associated protein YbaB-like domain"/>
    <property type="match status" value="1"/>
</dbReference>
<comment type="caution">
    <text evidence="1">The sequence shown here is derived from an EMBL/GenBank/DDBJ whole genome shotgun (WGS) entry which is preliminary data.</text>
</comment>
<dbReference type="EMBL" id="BLAH01000094">
    <property type="protein sequence ID" value="GES38529.1"/>
    <property type="molecule type" value="Genomic_DNA"/>
</dbReference>
<gene>
    <name evidence="1" type="ORF">RAJCM14343_3794</name>
</gene>
<dbReference type="Pfam" id="PF02575">
    <property type="entry name" value="YbaB_DNA_bd"/>
    <property type="match status" value="1"/>
</dbReference>
<reference evidence="1 2" key="1">
    <citation type="journal article" date="2018" name="Biodegradation">
        <title>1,4-Dioxane degradation characteristics of Rhodococcus aetherivorans JCM 14343.</title>
        <authorList>
            <person name="Inoue D."/>
            <person name="Tsunoda T."/>
            <person name="Yamamoto N."/>
            <person name="Ike M."/>
            <person name="Sei K."/>
        </authorList>
    </citation>
    <scope>NUCLEOTIDE SEQUENCE [LARGE SCALE GENOMIC DNA]</scope>
    <source>
        <strain evidence="1 2">JCM 14343</strain>
    </source>
</reference>
<accession>A0ABQ0YQL5</accession>
<evidence type="ECO:0000313" key="2">
    <source>
        <dbReference type="Proteomes" id="UP000325466"/>
    </source>
</evidence>
<dbReference type="InterPro" id="IPR036894">
    <property type="entry name" value="YbaB-like_sf"/>
</dbReference>
<dbReference type="InterPro" id="IPR004401">
    <property type="entry name" value="YbaB/EbfC"/>
</dbReference>
<dbReference type="Proteomes" id="UP000325466">
    <property type="component" value="Unassembled WGS sequence"/>
</dbReference>
<dbReference type="RefSeq" id="WP_029544715.1">
    <property type="nucleotide sequence ID" value="NZ_BAAAYP010000019.1"/>
</dbReference>
<keyword evidence="2" id="KW-1185">Reference proteome</keyword>
<proteinExistence type="predicted"/>
<evidence type="ECO:0000313" key="1">
    <source>
        <dbReference type="EMBL" id="GES38529.1"/>
    </source>
</evidence>
<sequence length="101" mass="10316">MSASDQRITEIVDGVRTRLGALQDCVAALGVVSGAATSPDGLVRAEVDGNGALTRLWLDEALNGLHARDVAASILATTHEAARAAAAERARLLGELRGALG</sequence>
<name>A0ABQ0YQL5_9NOCA</name>
<organism evidence="1 2">
    <name type="scientific">Rhodococcus aetherivorans</name>
    <dbReference type="NCBI Taxonomy" id="191292"/>
    <lineage>
        <taxon>Bacteria</taxon>
        <taxon>Bacillati</taxon>
        <taxon>Actinomycetota</taxon>
        <taxon>Actinomycetes</taxon>
        <taxon>Mycobacteriales</taxon>
        <taxon>Nocardiaceae</taxon>
        <taxon>Rhodococcus</taxon>
    </lineage>
</organism>